<proteinExistence type="predicted"/>
<accession>A0A923L4H9</accession>
<protein>
    <submittedName>
        <fullName evidence="1">Uncharacterized protein</fullName>
    </submittedName>
</protein>
<comment type="caution">
    <text evidence="1">The sequence shown here is derived from an EMBL/GenBank/DDBJ whole genome shotgun (WGS) entry which is preliminary data.</text>
</comment>
<keyword evidence="2" id="KW-1185">Reference proteome</keyword>
<sequence length="164" mass="19246">MYSWRVTKYNPLFRNRDGSYQNDEEWTCFSEVGLKVSMEEYVRTEQLYINAISSFMEDIGLDHAYLLALEQWSDEVNKQNAKEFLSKIWVGKTISVQEIQALAGLTLRNAIWCKIGNKKDFYVHFGNDYYMYIGARKACEKAIDEVTHSGLYVERWESPYQSTS</sequence>
<dbReference type="Proteomes" id="UP000637359">
    <property type="component" value="Unassembled WGS sequence"/>
</dbReference>
<gene>
    <name evidence="1" type="ORF">H8S33_05360</name>
</gene>
<organism evidence="1 2">
    <name type="scientific">Ornithinibacillus hominis</name>
    <dbReference type="NCBI Taxonomy" id="2763055"/>
    <lineage>
        <taxon>Bacteria</taxon>
        <taxon>Bacillati</taxon>
        <taxon>Bacillota</taxon>
        <taxon>Bacilli</taxon>
        <taxon>Bacillales</taxon>
        <taxon>Bacillaceae</taxon>
        <taxon>Ornithinibacillus</taxon>
    </lineage>
</organism>
<dbReference type="EMBL" id="JACOOL010000003">
    <property type="protein sequence ID" value="MBC5636256.1"/>
    <property type="molecule type" value="Genomic_DNA"/>
</dbReference>
<name>A0A923L4H9_9BACI</name>
<dbReference type="AlphaFoldDB" id="A0A923L4H9"/>
<evidence type="ECO:0000313" key="2">
    <source>
        <dbReference type="Proteomes" id="UP000637359"/>
    </source>
</evidence>
<reference evidence="1" key="1">
    <citation type="submission" date="2020-08" db="EMBL/GenBank/DDBJ databases">
        <title>Genome public.</title>
        <authorList>
            <person name="Liu C."/>
            <person name="Sun Q."/>
        </authorList>
    </citation>
    <scope>NUCLEOTIDE SEQUENCE</scope>
    <source>
        <strain evidence="1">BX22</strain>
    </source>
</reference>
<dbReference type="RefSeq" id="WP_186868971.1">
    <property type="nucleotide sequence ID" value="NZ_JACOOL010000003.1"/>
</dbReference>
<evidence type="ECO:0000313" key="1">
    <source>
        <dbReference type="EMBL" id="MBC5636256.1"/>
    </source>
</evidence>